<gene>
    <name evidence="7" type="ORF">JYZ213_LOCUS37328</name>
</gene>
<dbReference type="InterPro" id="IPR001258">
    <property type="entry name" value="NHL_repeat"/>
</dbReference>
<dbReference type="SUPFAM" id="SSF50956">
    <property type="entry name" value="Thermostable phytase (3-phytase)"/>
    <property type="match status" value="1"/>
</dbReference>
<evidence type="ECO:0000256" key="1">
    <source>
        <dbReference type="ARBA" id="ARBA00022729"/>
    </source>
</evidence>
<dbReference type="SUPFAM" id="SSF101898">
    <property type="entry name" value="NHL repeat"/>
    <property type="match status" value="1"/>
</dbReference>
<keyword evidence="3" id="KW-0325">Glycoprotein</keyword>
<feature type="transmembrane region" description="Helical" evidence="6">
    <location>
        <begin position="32"/>
        <end position="55"/>
    </location>
</feature>
<comment type="caution">
    <text evidence="7">The sequence shown here is derived from an EMBL/GenBank/DDBJ whole genome shotgun (WGS) entry which is preliminary data.</text>
</comment>
<dbReference type="GO" id="GO:0005576">
    <property type="term" value="C:extracellular region"/>
    <property type="evidence" value="ECO:0007669"/>
    <property type="project" value="TreeGrafter"/>
</dbReference>
<feature type="repeat" description="NHL" evidence="4">
    <location>
        <begin position="120"/>
        <end position="161"/>
    </location>
</feature>
<dbReference type="EMBL" id="CAJNOG010000987">
    <property type="protein sequence ID" value="CAF1393158.1"/>
    <property type="molecule type" value="Genomic_DNA"/>
</dbReference>
<dbReference type="Pfam" id="PF01436">
    <property type="entry name" value="NHL"/>
    <property type="match status" value="1"/>
</dbReference>
<dbReference type="InterPro" id="IPR011042">
    <property type="entry name" value="6-blade_b-propeller_TolB-like"/>
</dbReference>
<evidence type="ECO:0000256" key="5">
    <source>
        <dbReference type="SAM" id="MobiDB-lite"/>
    </source>
</evidence>
<dbReference type="Proteomes" id="UP000663845">
    <property type="component" value="Unassembled WGS sequence"/>
</dbReference>
<keyword evidence="6" id="KW-0472">Membrane</keyword>
<evidence type="ECO:0000313" key="8">
    <source>
        <dbReference type="Proteomes" id="UP000663845"/>
    </source>
</evidence>
<dbReference type="PANTHER" id="PTHR10680">
    <property type="entry name" value="PEPTIDYL-GLYCINE ALPHA-AMIDATING MONOOXYGENASE"/>
    <property type="match status" value="1"/>
</dbReference>
<sequence>MNNRIEPDESVEVNSNTTRLRAIYEHFQKRKLIWIIFFIVVIVVIILVSTITATMNKTKKEKPSTTTTEITPQTTKESTMEEIITSELLTTTNEPFDSSIMINNNTKWKQNASTVAGGITPGSELNQLNGPQGIYVDNDDHSIYIADTNNHRIVRWKFGENNGEIVAGGNGPGPETNQLTFPADVTLDKEKKYIIICDSGNTRVMRWFRQNSQDKQIWIPSIMCRGLVMDSNGDLYISDQVKHEVIRWQEGNTEGIVVAGGHGEGNELNQLNQPMYIFVDEQHSVYVADAMNNRVMKWKKNATEGTRTINHIFFSQIQPISVIVDQMGNAYVSMIGNPQIMRWSPGATAGVPVAGKKIEESGPTQILMPCDLSFDRHGNLYAVDMMNGRIQKFDIDRG</sequence>
<name>A0A815KR37_9BILA</name>
<dbReference type="PROSITE" id="PS51125">
    <property type="entry name" value="NHL"/>
    <property type="match status" value="1"/>
</dbReference>
<keyword evidence="2" id="KW-0677">Repeat</keyword>
<keyword evidence="1" id="KW-0732">Signal</keyword>
<proteinExistence type="predicted"/>
<accession>A0A815KR37</accession>
<feature type="region of interest" description="Disordered" evidence="5">
    <location>
        <begin position="57"/>
        <end position="76"/>
    </location>
</feature>
<dbReference type="AlphaFoldDB" id="A0A815KR37"/>
<dbReference type="CDD" id="cd05819">
    <property type="entry name" value="NHL"/>
    <property type="match status" value="1"/>
</dbReference>
<evidence type="ECO:0000256" key="6">
    <source>
        <dbReference type="SAM" id="Phobius"/>
    </source>
</evidence>
<keyword evidence="6" id="KW-1133">Transmembrane helix</keyword>
<evidence type="ECO:0000256" key="2">
    <source>
        <dbReference type="ARBA" id="ARBA00022737"/>
    </source>
</evidence>
<reference evidence="7" key="1">
    <citation type="submission" date="2021-02" db="EMBL/GenBank/DDBJ databases">
        <authorList>
            <person name="Nowell W R."/>
        </authorList>
    </citation>
    <scope>NUCLEOTIDE SEQUENCE</scope>
</reference>
<evidence type="ECO:0000256" key="3">
    <source>
        <dbReference type="ARBA" id="ARBA00023180"/>
    </source>
</evidence>
<dbReference type="Gene3D" id="2.120.10.30">
    <property type="entry name" value="TolB, C-terminal domain"/>
    <property type="match status" value="2"/>
</dbReference>
<protein>
    <recommendedName>
        <fullName evidence="9">NHL repeat containing protein</fullName>
    </recommendedName>
</protein>
<evidence type="ECO:0008006" key="9">
    <source>
        <dbReference type="Google" id="ProtNLM"/>
    </source>
</evidence>
<organism evidence="7 8">
    <name type="scientific">Adineta steineri</name>
    <dbReference type="NCBI Taxonomy" id="433720"/>
    <lineage>
        <taxon>Eukaryota</taxon>
        <taxon>Metazoa</taxon>
        <taxon>Spiralia</taxon>
        <taxon>Gnathifera</taxon>
        <taxon>Rotifera</taxon>
        <taxon>Eurotatoria</taxon>
        <taxon>Bdelloidea</taxon>
        <taxon>Adinetida</taxon>
        <taxon>Adinetidae</taxon>
        <taxon>Adineta</taxon>
    </lineage>
</organism>
<dbReference type="PANTHER" id="PTHR10680:SF28">
    <property type="entry name" value="SMP-30_GLUCONOLACTONASE_LRE-LIKE REGION DOMAIN-CONTAINING PROTEIN"/>
    <property type="match status" value="1"/>
</dbReference>
<feature type="compositionally biased region" description="Low complexity" evidence="5">
    <location>
        <begin position="64"/>
        <end position="76"/>
    </location>
</feature>
<keyword evidence="6" id="KW-0812">Transmembrane</keyword>
<evidence type="ECO:0000256" key="4">
    <source>
        <dbReference type="PROSITE-ProRule" id="PRU00504"/>
    </source>
</evidence>
<evidence type="ECO:0000313" key="7">
    <source>
        <dbReference type="EMBL" id="CAF1393158.1"/>
    </source>
</evidence>